<name>A0A1C7MJE3_GRIFR</name>
<evidence type="ECO:0000256" key="1">
    <source>
        <dbReference type="RuleBase" id="RU363044"/>
    </source>
</evidence>
<keyword evidence="4" id="KW-1185">Reference proteome</keyword>
<dbReference type="GO" id="GO:0006310">
    <property type="term" value="P:DNA recombination"/>
    <property type="evidence" value="ECO:0007669"/>
    <property type="project" value="UniProtKB-KW"/>
</dbReference>
<protein>
    <recommendedName>
        <fullName evidence="1">ATP-dependent DNA helicase</fullName>
        <ecNumber evidence="1">5.6.2.3</ecNumber>
    </recommendedName>
</protein>
<dbReference type="GO" id="GO:0016887">
    <property type="term" value="F:ATP hydrolysis activity"/>
    <property type="evidence" value="ECO:0007669"/>
    <property type="project" value="RHEA"/>
</dbReference>
<keyword evidence="1 3" id="KW-0347">Helicase</keyword>
<organism evidence="3 4">
    <name type="scientific">Grifola frondosa</name>
    <name type="common">Maitake</name>
    <name type="synonym">Polyporus frondosus</name>
    <dbReference type="NCBI Taxonomy" id="5627"/>
    <lineage>
        <taxon>Eukaryota</taxon>
        <taxon>Fungi</taxon>
        <taxon>Dikarya</taxon>
        <taxon>Basidiomycota</taxon>
        <taxon>Agaricomycotina</taxon>
        <taxon>Agaricomycetes</taxon>
        <taxon>Polyporales</taxon>
        <taxon>Grifolaceae</taxon>
        <taxon>Grifola</taxon>
    </lineage>
</organism>
<keyword evidence="1" id="KW-0067">ATP-binding</keyword>
<dbReference type="InterPro" id="IPR010285">
    <property type="entry name" value="DNA_helicase_pif1-like_DEAD"/>
</dbReference>
<accession>A0A1C7MJE3</accession>
<evidence type="ECO:0000259" key="2">
    <source>
        <dbReference type="Pfam" id="PF05970"/>
    </source>
</evidence>
<evidence type="ECO:0000313" key="4">
    <source>
        <dbReference type="Proteomes" id="UP000092993"/>
    </source>
</evidence>
<keyword evidence="1" id="KW-0234">DNA repair</keyword>
<comment type="similarity">
    <text evidence="1">Belongs to the helicase family.</text>
</comment>
<dbReference type="OrthoDB" id="432234at2759"/>
<dbReference type="InterPro" id="IPR027417">
    <property type="entry name" value="P-loop_NTPase"/>
</dbReference>
<dbReference type="Gene3D" id="3.40.50.300">
    <property type="entry name" value="P-loop containing nucleotide triphosphate hydrolases"/>
    <property type="match status" value="1"/>
</dbReference>
<dbReference type="GO" id="GO:0005524">
    <property type="term" value="F:ATP binding"/>
    <property type="evidence" value="ECO:0007669"/>
    <property type="project" value="UniProtKB-KW"/>
</dbReference>
<gene>
    <name evidence="3" type="primary">pif1_2</name>
    <name evidence="3" type="ORF">A0H81_03464</name>
</gene>
<dbReference type="InterPro" id="IPR051055">
    <property type="entry name" value="PIF1_helicase"/>
</dbReference>
<dbReference type="AlphaFoldDB" id="A0A1C7MJE3"/>
<dbReference type="OMA" id="GINECKA"/>
<keyword evidence="1" id="KW-0547">Nucleotide-binding</keyword>
<comment type="cofactor">
    <cofactor evidence="1">
        <name>Mg(2+)</name>
        <dbReference type="ChEBI" id="CHEBI:18420"/>
    </cofactor>
</comment>
<comment type="catalytic activity">
    <reaction evidence="1">
        <text>ATP + H2O = ADP + phosphate + H(+)</text>
        <dbReference type="Rhea" id="RHEA:13065"/>
        <dbReference type="ChEBI" id="CHEBI:15377"/>
        <dbReference type="ChEBI" id="CHEBI:15378"/>
        <dbReference type="ChEBI" id="CHEBI:30616"/>
        <dbReference type="ChEBI" id="CHEBI:43474"/>
        <dbReference type="ChEBI" id="CHEBI:456216"/>
        <dbReference type="EC" id="5.6.2.3"/>
    </reaction>
</comment>
<reference evidence="3 4" key="1">
    <citation type="submission" date="2016-03" db="EMBL/GenBank/DDBJ databases">
        <title>Whole genome sequencing of Grifola frondosa 9006-11.</title>
        <authorList>
            <person name="Min B."/>
            <person name="Park H."/>
            <person name="Kim J.-G."/>
            <person name="Cho H."/>
            <person name="Oh Y.-L."/>
            <person name="Kong W.-S."/>
            <person name="Choi I.-G."/>
        </authorList>
    </citation>
    <scope>NUCLEOTIDE SEQUENCE [LARGE SCALE GENOMIC DNA]</scope>
    <source>
        <strain evidence="3 4">9006-11</strain>
    </source>
</reference>
<keyword evidence="1" id="KW-0227">DNA damage</keyword>
<dbReference type="Proteomes" id="UP000092993">
    <property type="component" value="Unassembled WGS sequence"/>
</dbReference>
<feature type="domain" description="DNA helicase Pif1-like DEAD-box helicase" evidence="2">
    <location>
        <begin position="178"/>
        <end position="388"/>
    </location>
</feature>
<dbReference type="EC" id="5.6.2.3" evidence="1"/>
<dbReference type="GO" id="GO:0043139">
    <property type="term" value="F:5'-3' DNA helicase activity"/>
    <property type="evidence" value="ECO:0007669"/>
    <property type="project" value="UniProtKB-EC"/>
</dbReference>
<dbReference type="STRING" id="5627.A0A1C7MJE3"/>
<dbReference type="PANTHER" id="PTHR47642">
    <property type="entry name" value="ATP-DEPENDENT DNA HELICASE"/>
    <property type="match status" value="1"/>
</dbReference>
<proteinExistence type="inferred from homology"/>
<dbReference type="PANTHER" id="PTHR47642:SF5">
    <property type="entry name" value="ATP-DEPENDENT DNA HELICASE"/>
    <property type="match status" value="1"/>
</dbReference>
<dbReference type="GO" id="GO:0000723">
    <property type="term" value="P:telomere maintenance"/>
    <property type="evidence" value="ECO:0007669"/>
    <property type="project" value="InterPro"/>
</dbReference>
<dbReference type="EMBL" id="LUGG01000003">
    <property type="protein sequence ID" value="OBZ76918.1"/>
    <property type="molecule type" value="Genomic_DNA"/>
</dbReference>
<dbReference type="GO" id="GO:0006281">
    <property type="term" value="P:DNA repair"/>
    <property type="evidence" value="ECO:0007669"/>
    <property type="project" value="UniProtKB-KW"/>
</dbReference>
<evidence type="ECO:0000313" key="3">
    <source>
        <dbReference type="EMBL" id="OBZ76918.1"/>
    </source>
</evidence>
<keyword evidence="1" id="KW-0233">DNA recombination</keyword>
<dbReference type="Pfam" id="PF05970">
    <property type="entry name" value="PIF1"/>
    <property type="match status" value="1"/>
</dbReference>
<sequence length="468" mass="51958">MEMPASIGGVADVTQDEPSFDSVLGGITEQEIVDLLEDSPDSAGKRTTKCRMEMGQMCDMFGVLPQCPVSDLPLHVNNTQQIISSRPNRTSSVWKEYVERARNLELERKAGGVNVASSSVTLLASPLERAYRLQAVPIVRVLTQTELNELTSRGLDTSRGPQDKQIVLLYMVIETFTLNEDQIRAFYIAAYYLHHHEPDALYMHLGGVGGTGKSRVLLALMFFLIVRREEHRFVVWGPTGTSAALVDGSTYHSQLGFGHKGGDSDRMPGTTALSKVRGRLDRVDLVFLDEVSMVCCADLYRISAQMTKAFDDPLIPFGGKSFILAGDIAQLPPPGQGAHALYSDTIASWSSGQSAKHQANSIGKALWHMFTCVIILRQNMRQTGMSSEDIAFRTALDNLRLKACTDTDIALFRTRCVYPTLGDTVLTDARFRDISIITARNHHRDGINECKARRFAVEHHKQLQHFTR</sequence>
<keyword evidence="1" id="KW-0378">Hydrolase</keyword>
<comment type="caution">
    <text evidence="3">The sequence shown here is derived from an EMBL/GenBank/DDBJ whole genome shotgun (WGS) entry which is preliminary data.</text>
</comment>
<dbReference type="SUPFAM" id="SSF52540">
    <property type="entry name" value="P-loop containing nucleoside triphosphate hydrolases"/>
    <property type="match status" value="2"/>
</dbReference>